<keyword evidence="2" id="KW-0325">Glycoprotein</keyword>
<evidence type="ECO:0000256" key="2">
    <source>
        <dbReference type="ARBA" id="ARBA00023180"/>
    </source>
</evidence>
<protein>
    <submittedName>
        <fullName evidence="3">Uncharacterized protein</fullName>
    </submittedName>
</protein>
<dbReference type="EMBL" id="JARBDR010000214">
    <property type="protein sequence ID" value="KAJ8318140.1"/>
    <property type="molecule type" value="Genomic_DNA"/>
</dbReference>
<proteinExistence type="predicted"/>
<reference evidence="3 4" key="1">
    <citation type="submission" date="2022-12" db="EMBL/GenBank/DDBJ databases">
        <title>Chromosome-level genome of Tegillarca granosa.</title>
        <authorList>
            <person name="Kim J."/>
        </authorList>
    </citation>
    <scope>NUCLEOTIDE SEQUENCE [LARGE SCALE GENOMIC DNA]</scope>
    <source>
        <strain evidence="3">Teg-2019</strain>
        <tissue evidence="3">Adductor muscle</tissue>
    </source>
</reference>
<evidence type="ECO:0000313" key="4">
    <source>
        <dbReference type="Proteomes" id="UP001217089"/>
    </source>
</evidence>
<evidence type="ECO:0000313" key="3">
    <source>
        <dbReference type="EMBL" id="KAJ8318140.1"/>
    </source>
</evidence>
<sequence length="660" mass="70205">MSTGVLMMHSKSELQKYGSTVCTDIIKKLSTVDTKLLTRIELKDKFEFFLDCLNKNSGTITKDDLNKAGSLICGLKSDRFGDLATDAVESYVAYIDKYCSLDEDERSKLASTALSKLRLTDTSAITTKFTAILGSTITEFTDAQFSRMNRDVLCSMATTIVADINAKEVQEIARETAGMKLDRNDTTKAQFKEKKARLTKALMSSIVSCRTTVAGRRKRSTTVYTCTELQSIGVSGLSVLTTAEINALTDSTFTDCAETLGSVWGDPSTWSSTSVYSAGSIVQGLTSSEISTLDINLDAISRLGHNDASTLLSSELRSFGHATCGATTSHISQIPASVYQSAADAVGDVTSCQELQLQEFANLAKSAYGSTVSSWDTTTVSTIGTGFTVSQINTFSTAQAQSSTTTQRNALSSAQLAALEAVAELQSIGISGLSALSTAEIDAFADSTFTDCAETLGSVTDWSTDQKAALVTVAKRNTKASVFRRYLHLNKNNDSSTITSSELRSLGELTCGATTDHIMNITSSVYQNSADAVGEVTTCQDLQLVEFARLAKTVYGSDISTWDTSTISTIGVVIGGLSKTEIALLSELQINAIAADDFSYIPPTAFTGFTVSQINTFSTSQAQATTNAQVNALSADQLSALEAVAGMTFTSADTESECGF</sequence>
<dbReference type="PANTHER" id="PTHR23412">
    <property type="entry name" value="STEREOCILIN RELATED"/>
    <property type="match status" value="1"/>
</dbReference>
<dbReference type="PANTHER" id="PTHR23412:SF17">
    <property type="entry name" value="OTOANCORIN"/>
    <property type="match status" value="1"/>
</dbReference>
<evidence type="ECO:0000256" key="1">
    <source>
        <dbReference type="ARBA" id="ARBA00022729"/>
    </source>
</evidence>
<dbReference type="Proteomes" id="UP001217089">
    <property type="component" value="Unassembled WGS sequence"/>
</dbReference>
<gene>
    <name evidence="3" type="ORF">KUTeg_003231</name>
</gene>
<accession>A0ABQ9FLI7</accession>
<organism evidence="3 4">
    <name type="scientific">Tegillarca granosa</name>
    <name type="common">Malaysian cockle</name>
    <name type="synonym">Anadara granosa</name>
    <dbReference type="NCBI Taxonomy" id="220873"/>
    <lineage>
        <taxon>Eukaryota</taxon>
        <taxon>Metazoa</taxon>
        <taxon>Spiralia</taxon>
        <taxon>Lophotrochozoa</taxon>
        <taxon>Mollusca</taxon>
        <taxon>Bivalvia</taxon>
        <taxon>Autobranchia</taxon>
        <taxon>Pteriomorphia</taxon>
        <taxon>Arcoida</taxon>
        <taxon>Arcoidea</taxon>
        <taxon>Arcidae</taxon>
        <taxon>Tegillarca</taxon>
    </lineage>
</organism>
<dbReference type="InterPro" id="IPR026664">
    <property type="entry name" value="Stereocilin-rel"/>
</dbReference>
<keyword evidence="4" id="KW-1185">Reference proteome</keyword>
<keyword evidence="1" id="KW-0732">Signal</keyword>
<comment type="caution">
    <text evidence="3">The sequence shown here is derived from an EMBL/GenBank/DDBJ whole genome shotgun (WGS) entry which is preliminary data.</text>
</comment>
<name>A0ABQ9FLI7_TEGGR</name>